<feature type="region of interest" description="Disordered" evidence="4">
    <location>
        <begin position="690"/>
        <end position="716"/>
    </location>
</feature>
<dbReference type="Gene3D" id="1.10.287.110">
    <property type="entry name" value="DnaJ domain"/>
    <property type="match status" value="1"/>
</dbReference>
<evidence type="ECO:0000256" key="1">
    <source>
        <dbReference type="ARBA" id="ARBA00022723"/>
    </source>
</evidence>
<gene>
    <name evidence="6" type="ORF">MKK02DRAFT_19928</name>
</gene>
<dbReference type="Proteomes" id="UP001164286">
    <property type="component" value="Unassembled WGS sequence"/>
</dbReference>
<dbReference type="InterPro" id="IPR013087">
    <property type="entry name" value="Znf_C2H2_type"/>
</dbReference>
<dbReference type="PANTHER" id="PTHR44029">
    <property type="entry name" value="DNAJ HOMOLOG SUBFAMILY C MEMBER 21"/>
    <property type="match status" value="1"/>
</dbReference>
<dbReference type="CDD" id="cd06257">
    <property type="entry name" value="DnaJ"/>
    <property type="match status" value="1"/>
</dbReference>
<organism evidence="6 7">
    <name type="scientific">Dioszegia hungarica</name>
    <dbReference type="NCBI Taxonomy" id="4972"/>
    <lineage>
        <taxon>Eukaryota</taxon>
        <taxon>Fungi</taxon>
        <taxon>Dikarya</taxon>
        <taxon>Basidiomycota</taxon>
        <taxon>Agaricomycotina</taxon>
        <taxon>Tremellomycetes</taxon>
        <taxon>Tremellales</taxon>
        <taxon>Bulleribasidiaceae</taxon>
        <taxon>Dioszegia</taxon>
    </lineage>
</organism>
<dbReference type="SMART" id="SM00451">
    <property type="entry name" value="ZnF_U1"/>
    <property type="match status" value="1"/>
</dbReference>
<evidence type="ECO:0000256" key="3">
    <source>
        <dbReference type="ARBA" id="ARBA00022833"/>
    </source>
</evidence>
<evidence type="ECO:0000313" key="7">
    <source>
        <dbReference type="Proteomes" id="UP001164286"/>
    </source>
</evidence>
<evidence type="ECO:0000256" key="2">
    <source>
        <dbReference type="ARBA" id="ARBA00022771"/>
    </source>
</evidence>
<dbReference type="SUPFAM" id="SSF57667">
    <property type="entry name" value="beta-beta-alpha zinc fingers"/>
    <property type="match status" value="1"/>
</dbReference>
<dbReference type="RefSeq" id="XP_052942072.1">
    <property type="nucleotide sequence ID" value="XM_053086176.1"/>
</dbReference>
<dbReference type="EMBL" id="JAKWFO010000014">
    <property type="protein sequence ID" value="KAI9632295.1"/>
    <property type="molecule type" value="Genomic_DNA"/>
</dbReference>
<dbReference type="Pfam" id="PF00226">
    <property type="entry name" value="DnaJ"/>
    <property type="match status" value="1"/>
</dbReference>
<feature type="region of interest" description="Disordered" evidence="4">
    <location>
        <begin position="272"/>
        <end position="319"/>
    </location>
</feature>
<feature type="compositionally biased region" description="Low complexity" evidence="4">
    <location>
        <begin position="278"/>
        <end position="291"/>
    </location>
</feature>
<dbReference type="InterPro" id="IPR022755">
    <property type="entry name" value="Znf_C2H2_jaz"/>
</dbReference>
<dbReference type="PANTHER" id="PTHR44029:SF1">
    <property type="entry name" value="DNAJ HOMOLOG SUBFAMILY C MEMBER 21"/>
    <property type="match status" value="1"/>
</dbReference>
<dbReference type="GO" id="GO:0005737">
    <property type="term" value="C:cytoplasm"/>
    <property type="evidence" value="ECO:0007669"/>
    <property type="project" value="TreeGrafter"/>
</dbReference>
<feature type="compositionally biased region" description="Basic and acidic residues" evidence="4">
    <location>
        <begin position="456"/>
        <end position="483"/>
    </location>
</feature>
<keyword evidence="2" id="KW-0863">Zinc-finger</keyword>
<dbReference type="Pfam" id="PF07985">
    <property type="entry name" value="SRR1"/>
    <property type="match status" value="1"/>
</dbReference>
<dbReference type="InterPro" id="IPR001623">
    <property type="entry name" value="DnaJ_domain"/>
</dbReference>
<sequence length="730" mass="82757">MGNDQSQASTQQGEKVLDYYELLQVSEEATGEEIKRAYRKLALVHHPDKNPDRVEEATKFFADLQAAYEILSDPNERAFYDSHRNTTVITDEDLYDHVRSGKTKEDVKRRQGEPGVRLEQLMRFFEPKLGKRLDDSNEGFFSVYRNLFALLASDESLHSSEAIVYPSFGDSQTPYAPPPGMPRAERLSLPWVRDFYAVWTEFVTSKGFEWVGKWDVERGDDRGIRRLMEKENKKVREDYRREYNDAVRKLALFIQNRDPRYKSYLKTQAQRKSAAKVAPAQPIPAARAPSPTDDFEEQDWQRLRHSSDEEGSENEGEEEALECVACAKTFLSEASWANHERSKKHKQAVHRLRQEMAFEDEALDLSRDQSDEEESNGGEQGLERGMADLLLDEDAGADVAGDAAMQGKVAVTEDAFEEANEPDPESDHLLEPGAAETAELPAIATTEKASGATPVERMEGPSKREKRRAKEAQKKAEEAERLKASKGRNGRQQTESDLAPDHGKGSRRGKPPSRSETPIQLAKPPQVKMKKKAAEAVPEVTELDLQKVIRGIEDKCEKLEDRWASEWTNIMAKISSIQTILCLGLGRVYTDRTAQIQLALILVLSRKFKVPISAFDPVWDNYDQQILRNLQVEVLQENLMGRHRLDQPTLMYMPHTGKPLYESILSTNYSPSLTAHVLLGNDLADYVPHTARPTNTDFEKPKKKRKDRTPASVPPDSVLGRLGEYIYGLR</sequence>
<dbReference type="Pfam" id="PF21884">
    <property type="entry name" value="ZUO1-like_ZHD"/>
    <property type="match status" value="1"/>
</dbReference>
<dbReference type="Pfam" id="PF12171">
    <property type="entry name" value="zf-C2H2_jaz"/>
    <property type="match status" value="1"/>
</dbReference>
<dbReference type="Gene3D" id="3.30.160.60">
    <property type="entry name" value="Classic Zinc Finger"/>
    <property type="match status" value="1"/>
</dbReference>
<evidence type="ECO:0000256" key="4">
    <source>
        <dbReference type="SAM" id="MobiDB-lite"/>
    </source>
</evidence>
<dbReference type="PROSITE" id="PS50076">
    <property type="entry name" value="DNAJ_2"/>
    <property type="match status" value="1"/>
</dbReference>
<dbReference type="InterPro" id="IPR036236">
    <property type="entry name" value="Znf_C2H2_sf"/>
</dbReference>
<dbReference type="InterPro" id="IPR018253">
    <property type="entry name" value="DnaJ_domain_CS"/>
</dbReference>
<dbReference type="GeneID" id="77725377"/>
<reference evidence="6" key="1">
    <citation type="journal article" date="2022" name="G3 (Bethesda)">
        <title>High quality genome of the basidiomycete yeast Dioszegia hungarica PDD-24b-2 isolated from cloud water.</title>
        <authorList>
            <person name="Jarrige D."/>
            <person name="Haridas S."/>
            <person name="Bleykasten-Grosshans C."/>
            <person name="Joly M."/>
            <person name="Nadalig T."/>
            <person name="Sancelme M."/>
            <person name="Vuilleumier S."/>
            <person name="Grigoriev I.V."/>
            <person name="Amato P."/>
            <person name="Bringel F."/>
        </authorList>
    </citation>
    <scope>NUCLEOTIDE SEQUENCE</scope>
    <source>
        <strain evidence="6">PDD-24b-2</strain>
    </source>
</reference>
<comment type="caution">
    <text evidence="6">The sequence shown here is derived from an EMBL/GenBank/DDBJ whole genome shotgun (WGS) entry which is preliminary data.</text>
</comment>
<dbReference type="SMART" id="SM00271">
    <property type="entry name" value="DnaJ"/>
    <property type="match status" value="1"/>
</dbReference>
<keyword evidence="1" id="KW-0479">Metal-binding</keyword>
<dbReference type="InterPro" id="IPR036869">
    <property type="entry name" value="J_dom_sf"/>
</dbReference>
<dbReference type="InterPro" id="IPR054076">
    <property type="entry name" value="ZUO1-like_ZHD"/>
</dbReference>
<dbReference type="GO" id="GO:0008270">
    <property type="term" value="F:zinc ion binding"/>
    <property type="evidence" value="ECO:0007669"/>
    <property type="project" value="UniProtKB-KW"/>
</dbReference>
<feature type="compositionally biased region" description="Acidic residues" evidence="4">
    <location>
        <begin position="309"/>
        <end position="319"/>
    </location>
</feature>
<dbReference type="InterPro" id="IPR012942">
    <property type="entry name" value="SRR1-like"/>
</dbReference>
<feature type="domain" description="J" evidence="5">
    <location>
        <begin position="18"/>
        <end position="84"/>
    </location>
</feature>
<name>A0AA38LQU6_9TREE</name>
<feature type="region of interest" description="Disordered" evidence="4">
    <location>
        <begin position="439"/>
        <end position="534"/>
    </location>
</feature>
<dbReference type="InterPro" id="IPR003604">
    <property type="entry name" value="Matrin/U1-like-C_Znf_C2H2"/>
</dbReference>
<dbReference type="SUPFAM" id="SSF46565">
    <property type="entry name" value="Chaperone J-domain"/>
    <property type="match status" value="1"/>
</dbReference>
<dbReference type="GO" id="GO:0003676">
    <property type="term" value="F:nucleic acid binding"/>
    <property type="evidence" value="ECO:0007669"/>
    <property type="project" value="InterPro"/>
</dbReference>
<dbReference type="InterPro" id="IPR051964">
    <property type="entry name" value="Chaperone_stress_response"/>
</dbReference>
<evidence type="ECO:0000313" key="6">
    <source>
        <dbReference type="EMBL" id="KAI9632295.1"/>
    </source>
</evidence>
<proteinExistence type="predicted"/>
<evidence type="ECO:0000259" key="5">
    <source>
        <dbReference type="PROSITE" id="PS50076"/>
    </source>
</evidence>
<keyword evidence="3" id="KW-0862">Zinc</keyword>
<dbReference type="PRINTS" id="PR00625">
    <property type="entry name" value="JDOMAIN"/>
</dbReference>
<dbReference type="PROSITE" id="PS00636">
    <property type="entry name" value="DNAJ_1"/>
    <property type="match status" value="1"/>
</dbReference>
<accession>A0AA38LQU6</accession>
<feature type="region of interest" description="Disordered" evidence="4">
    <location>
        <begin position="363"/>
        <end position="382"/>
    </location>
</feature>
<dbReference type="PROSITE" id="PS00028">
    <property type="entry name" value="ZINC_FINGER_C2H2_1"/>
    <property type="match status" value="1"/>
</dbReference>
<keyword evidence="7" id="KW-1185">Reference proteome</keyword>
<feature type="compositionally biased region" description="Basic and acidic residues" evidence="4">
    <location>
        <begin position="299"/>
        <end position="308"/>
    </location>
</feature>
<protein>
    <recommendedName>
        <fullName evidence="5">J domain-containing protein</fullName>
    </recommendedName>
</protein>
<dbReference type="AlphaFoldDB" id="A0AA38LQU6"/>